<reference evidence="4" key="1">
    <citation type="submission" date="2017-11" db="EMBL/GenBank/DDBJ databases">
        <authorList>
            <person name="Zhu W."/>
        </authorList>
    </citation>
    <scope>NUCLEOTIDE SEQUENCE [LARGE SCALE GENOMIC DNA]</scope>
    <source>
        <strain evidence="4">CAU 1183</strain>
    </source>
</reference>
<proteinExistence type="predicted"/>
<dbReference type="RefSeq" id="WP_115774406.1">
    <property type="nucleotide sequence ID" value="NZ_PIOC01000025.1"/>
</dbReference>
<dbReference type="Pfam" id="PF07179">
    <property type="entry name" value="SseB"/>
    <property type="match status" value="1"/>
</dbReference>
<evidence type="ECO:0000259" key="2">
    <source>
        <dbReference type="Pfam" id="PF14581"/>
    </source>
</evidence>
<keyword evidence="4" id="KW-1185">Reference proteome</keyword>
<dbReference type="InterPro" id="IPR009839">
    <property type="entry name" value="SseB_N"/>
</dbReference>
<sequence length="252" mass="29405">MFDINKPVTNPKLIEIIDRLKTNYVEENEHEFFKELLSANFLAPVVIEPIPENKDGKTVLKEGTKINFIAINNEKGENFFPAFTDWNELRKWSDKIDIQTFILTFKDYEEMIFRKENDTWVGFVINPYGEDIVINREKMRVVNNNDAKIEKDESVIIGIPKEYPNEMVNSLKEYFSKVNSVKSAYILLMIRNQGEKSYLMVIDTDNNPNKVFEKVTNVATKYLKVDEKIDFVTLSDSFGKDAIVGQQPFYQK</sequence>
<dbReference type="AlphaFoldDB" id="A0A3D8PLC0"/>
<evidence type="ECO:0000313" key="4">
    <source>
        <dbReference type="Proteomes" id="UP000257143"/>
    </source>
</evidence>
<protein>
    <recommendedName>
        <fullName evidence="5">Enhanced serine sensitivity protein SseB</fullName>
    </recommendedName>
</protein>
<comment type="caution">
    <text evidence="3">The sequence shown here is derived from an EMBL/GenBank/DDBJ whole genome shotgun (WGS) entry which is preliminary data.</text>
</comment>
<dbReference type="Pfam" id="PF14581">
    <property type="entry name" value="SseB_C"/>
    <property type="match status" value="1"/>
</dbReference>
<evidence type="ECO:0000313" key="3">
    <source>
        <dbReference type="EMBL" id="RDW16452.1"/>
    </source>
</evidence>
<dbReference type="EMBL" id="PIOC01000025">
    <property type="protein sequence ID" value="RDW16452.1"/>
    <property type="molecule type" value="Genomic_DNA"/>
</dbReference>
<feature type="domain" description="SseB protein N-terminal" evidence="1">
    <location>
        <begin position="19"/>
        <end position="135"/>
    </location>
</feature>
<accession>A0A3D8PLC0</accession>
<dbReference type="Proteomes" id="UP000257143">
    <property type="component" value="Unassembled WGS sequence"/>
</dbReference>
<feature type="domain" description="SseB protein C-terminal" evidence="2">
    <location>
        <begin position="149"/>
        <end position="252"/>
    </location>
</feature>
<gene>
    <name evidence="3" type="ORF">CWR48_16340</name>
</gene>
<evidence type="ECO:0000259" key="1">
    <source>
        <dbReference type="Pfam" id="PF07179"/>
    </source>
</evidence>
<dbReference type="InterPro" id="IPR027945">
    <property type="entry name" value="SseB_C"/>
</dbReference>
<dbReference type="OrthoDB" id="1639333at2"/>
<evidence type="ECO:0008006" key="5">
    <source>
        <dbReference type="Google" id="ProtNLM"/>
    </source>
</evidence>
<organism evidence="3 4">
    <name type="scientific">Oceanobacillus arenosus</name>
    <dbReference type="NCBI Taxonomy" id="1229153"/>
    <lineage>
        <taxon>Bacteria</taxon>
        <taxon>Bacillati</taxon>
        <taxon>Bacillota</taxon>
        <taxon>Bacilli</taxon>
        <taxon>Bacillales</taxon>
        <taxon>Bacillaceae</taxon>
        <taxon>Oceanobacillus</taxon>
    </lineage>
</organism>
<name>A0A3D8PLC0_9BACI</name>